<evidence type="ECO:0000313" key="1">
    <source>
        <dbReference type="EMBL" id="KAL3315418.1"/>
    </source>
</evidence>
<accession>A0ABD2Q7P4</accession>
<gene>
    <name evidence="1" type="ORF">Ciccas_005952</name>
</gene>
<name>A0ABD2Q7P4_9PLAT</name>
<dbReference type="Proteomes" id="UP001626550">
    <property type="component" value="Unassembled WGS sequence"/>
</dbReference>
<reference evidence="1 2" key="1">
    <citation type="submission" date="2024-11" db="EMBL/GenBank/DDBJ databases">
        <title>Adaptive evolution of stress response genes in parasites aligns with host niche diversity.</title>
        <authorList>
            <person name="Hahn C."/>
            <person name="Resl P."/>
        </authorList>
    </citation>
    <scope>NUCLEOTIDE SEQUENCE [LARGE SCALE GENOMIC DNA]</scope>
    <source>
        <strain evidence="1">EGGRZ-B1_66</strain>
        <tissue evidence="1">Body</tissue>
    </source>
</reference>
<keyword evidence="2" id="KW-1185">Reference proteome</keyword>
<comment type="caution">
    <text evidence="1">The sequence shown here is derived from an EMBL/GenBank/DDBJ whole genome shotgun (WGS) entry which is preliminary data.</text>
</comment>
<organism evidence="1 2">
    <name type="scientific">Cichlidogyrus casuarinus</name>
    <dbReference type="NCBI Taxonomy" id="1844966"/>
    <lineage>
        <taxon>Eukaryota</taxon>
        <taxon>Metazoa</taxon>
        <taxon>Spiralia</taxon>
        <taxon>Lophotrochozoa</taxon>
        <taxon>Platyhelminthes</taxon>
        <taxon>Monogenea</taxon>
        <taxon>Monopisthocotylea</taxon>
        <taxon>Dactylogyridea</taxon>
        <taxon>Ancyrocephalidae</taxon>
        <taxon>Cichlidogyrus</taxon>
    </lineage>
</organism>
<protein>
    <submittedName>
        <fullName evidence="1">Uncharacterized protein</fullName>
    </submittedName>
</protein>
<proteinExistence type="predicted"/>
<evidence type="ECO:0000313" key="2">
    <source>
        <dbReference type="Proteomes" id="UP001626550"/>
    </source>
</evidence>
<dbReference type="EMBL" id="JBJKFK010000757">
    <property type="protein sequence ID" value="KAL3315418.1"/>
    <property type="molecule type" value="Genomic_DNA"/>
</dbReference>
<sequence>MGPGIASEDAQQQPRFMLTSATTDVYIPLCRGELGRAKFDAYTRYDRGAEKNDRCKKYIYGFFAQEKKSAG</sequence>
<dbReference type="AlphaFoldDB" id="A0ABD2Q7P4"/>